<feature type="domain" description="Secretion system C-terminal sorting" evidence="2">
    <location>
        <begin position="491"/>
        <end position="558"/>
    </location>
</feature>
<gene>
    <name evidence="3" type="ORF">E0F88_14030</name>
</gene>
<evidence type="ECO:0000313" key="4">
    <source>
        <dbReference type="Proteomes" id="UP000294850"/>
    </source>
</evidence>
<dbReference type="InterPro" id="IPR026444">
    <property type="entry name" value="Secre_tail"/>
</dbReference>
<organism evidence="3 4">
    <name type="scientific">Dyadobacter psychrotolerans</name>
    <dbReference type="NCBI Taxonomy" id="2541721"/>
    <lineage>
        <taxon>Bacteria</taxon>
        <taxon>Pseudomonadati</taxon>
        <taxon>Bacteroidota</taxon>
        <taxon>Cytophagia</taxon>
        <taxon>Cytophagales</taxon>
        <taxon>Spirosomataceae</taxon>
        <taxon>Dyadobacter</taxon>
    </lineage>
</organism>
<dbReference type="PANTHER" id="PTHR19328:SF75">
    <property type="entry name" value="ALDOSE SUGAR DEHYDROGENASE YLII"/>
    <property type="match status" value="1"/>
</dbReference>
<feature type="domain" description="Glucose/Sorbosone dehydrogenase" evidence="1">
    <location>
        <begin position="44"/>
        <end position="336"/>
    </location>
</feature>
<dbReference type="Pfam" id="PF07995">
    <property type="entry name" value="GSDH"/>
    <property type="match status" value="1"/>
</dbReference>
<sequence>MKFVHQVRSMKQKVLHLIFFQILLGGILLAQPPIFIEHYLSGFTRPVKITHAYDSRLFVAEIGGKIKIIKNGSILPTPFLDISSKINDPDWAGIYSIAFDPNYLRNGYFYVMYVMYVVKGKFEVQISRFQRLGSTTSDIAGSIETPILTIPYTDVLGGHRGGDMAFGKDSQFYVSTGDNGPGSRGMVGDPENNAQNMSGLFGKILKINPDNPPTAANATESIWALGLRNPWRFSFDRSNGDLWIGDNGQDGWEEVNYFSVANTMTSRNFGWDYMEGNAVYRDCNCDIVSTFIAPKLTYPGYANNANHTSASVMGGYVYRGSNYPSLKGTYFYGDYQSFDIGVIVPNGYQGFLSNVSYSSLISFGEDQQGELYVISFFNGTLGKLKLPGVPLPVKLESFTAQPIENSVQLKWITTFETNFSHFELEHSPDGKKFQKLKAIQATEKNDNYTYLDNSPFNDLNYYRLKMIDRDNSYQFSHLVFAKPVFNREISVFPNPASEKFMIKGVRPGDTIRMYSITGYFLESKTITSEAKIELDLQNYPIGAYNLSIEYGGSGLVKRFKLVKD</sequence>
<dbReference type="InterPro" id="IPR011041">
    <property type="entry name" value="Quinoprot_gluc/sorb_DH_b-prop"/>
</dbReference>
<dbReference type="PANTHER" id="PTHR19328">
    <property type="entry name" value="HEDGEHOG-INTERACTING PROTEIN"/>
    <property type="match status" value="1"/>
</dbReference>
<comment type="caution">
    <text evidence="3">The sequence shown here is derived from an EMBL/GenBank/DDBJ whole genome shotgun (WGS) entry which is preliminary data.</text>
</comment>
<dbReference type="Proteomes" id="UP000294850">
    <property type="component" value="Unassembled WGS sequence"/>
</dbReference>
<proteinExistence type="predicted"/>
<dbReference type="Pfam" id="PF18962">
    <property type="entry name" value="Por_Secre_tail"/>
    <property type="match status" value="1"/>
</dbReference>
<keyword evidence="4" id="KW-1185">Reference proteome</keyword>
<dbReference type="OrthoDB" id="9770043at2"/>
<name>A0A4R5DWG0_9BACT</name>
<protein>
    <recommendedName>
        <fullName evidence="5">T9SS type A sorting domain-containing protein</fullName>
    </recommendedName>
</protein>
<dbReference type="EMBL" id="SMFL01000004">
    <property type="protein sequence ID" value="TDE15615.1"/>
    <property type="molecule type" value="Genomic_DNA"/>
</dbReference>
<evidence type="ECO:0008006" key="5">
    <source>
        <dbReference type="Google" id="ProtNLM"/>
    </source>
</evidence>
<evidence type="ECO:0000313" key="3">
    <source>
        <dbReference type="EMBL" id="TDE15615.1"/>
    </source>
</evidence>
<dbReference type="InterPro" id="IPR012938">
    <property type="entry name" value="Glc/Sorbosone_DH"/>
</dbReference>
<dbReference type="InterPro" id="IPR011042">
    <property type="entry name" value="6-blade_b-propeller_TolB-like"/>
</dbReference>
<reference evidence="3 4" key="1">
    <citation type="submission" date="2019-03" db="EMBL/GenBank/DDBJ databases">
        <title>Dyadobacter AR-3-6 sp. nov., isolated from arctic soil.</title>
        <authorList>
            <person name="Chaudhary D.K."/>
        </authorList>
    </citation>
    <scope>NUCLEOTIDE SEQUENCE [LARGE SCALE GENOMIC DNA]</scope>
    <source>
        <strain evidence="3 4">AR-3-6</strain>
    </source>
</reference>
<evidence type="ECO:0000259" key="1">
    <source>
        <dbReference type="Pfam" id="PF07995"/>
    </source>
</evidence>
<dbReference type="AlphaFoldDB" id="A0A4R5DWG0"/>
<evidence type="ECO:0000259" key="2">
    <source>
        <dbReference type="Pfam" id="PF18962"/>
    </source>
</evidence>
<dbReference type="SUPFAM" id="SSF50952">
    <property type="entry name" value="Soluble quinoprotein glucose dehydrogenase"/>
    <property type="match status" value="1"/>
</dbReference>
<dbReference type="Gene3D" id="2.120.10.30">
    <property type="entry name" value="TolB, C-terminal domain"/>
    <property type="match status" value="1"/>
</dbReference>
<accession>A0A4R5DWG0</accession>